<feature type="compositionally biased region" description="Low complexity" evidence="1">
    <location>
        <begin position="1"/>
        <end position="18"/>
    </location>
</feature>
<evidence type="ECO:0000313" key="3">
    <source>
        <dbReference type="Proteomes" id="UP001148786"/>
    </source>
</evidence>
<feature type="region of interest" description="Disordered" evidence="1">
    <location>
        <begin position="1"/>
        <end position="20"/>
    </location>
</feature>
<dbReference type="EMBL" id="JANKHO010000883">
    <property type="protein sequence ID" value="KAJ3505440.1"/>
    <property type="molecule type" value="Genomic_DNA"/>
</dbReference>
<evidence type="ECO:0000256" key="1">
    <source>
        <dbReference type="SAM" id="MobiDB-lite"/>
    </source>
</evidence>
<evidence type="ECO:0000313" key="2">
    <source>
        <dbReference type="EMBL" id="KAJ3505440.1"/>
    </source>
</evidence>
<dbReference type="Proteomes" id="UP001148786">
    <property type="component" value="Unassembled WGS sequence"/>
</dbReference>
<protein>
    <submittedName>
        <fullName evidence="2">Uncharacterized protein</fullName>
    </submittedName>
</protein>
<dbReference type="OrthoDB" id="20729at2759"/>
<proteinExistence type="predicted"/>
<comment type="caution">
    <text evidence="2">The sequence shown here is derived from an EMBL/GenBank/DDBJ whole genome shotgun (WGS) entry which is preliminary data.</text>
</comment>
<accession>A0A9W8K4I5</accession>
<sequence length="77" mass="8367">MQSTSGSGSNTNSKSSTSAPLDFSRIKASYKPGSTPYDSTLPPNYSELLPKAMVEAFKAAKFEWGKVPEWVPPLDVR</sequence>
<keyword evidence="3" id="KW-1185">Reference proteome</keyword>
<dbReference type="AlphaFoldDB" id="A0A9W8K4I5"/>
<gene>
    <name evidence="2" type="ORF">NLJ89_g7419</name>
</gene>
<name>A0A9W8K4I5_9AGAR</name>
<organism evidence="2 3">
    <name type="scientific">Agrocybe chaxingu</name>
    <dbReference type="NCBI Taxonomy" id="84603"/>
    <lineage>
        <taxon>Eukaryota</taxon>
        <taxon>Fungi</taxon>
        <taxon>Dikarya</taxon>
        <taxon>Basidiomycota</taxon>
        <taxon>Agaricomycotina</taxon>
        <taxon>Agaricomycetes</taxon>
        <taxon>Agaricomycetidae</taxon>
        <taxon>Agaricales</taxon>
        <taxon>Agaricineae</taxon>
        <taxon>Strophariaceae</taxon>
        <taxon>Agrocybe</taxon>
    </lineage>
</organism>
<reference evidence="2" key="1">
    <citation type="submission" date="2022-07" db="EMBL/GenBank/DDBJ databases">
        <title>Genome Sequence of Agrocybe chaxingu.</title>
        <authorList>
            <person name="Buettner E."/>
        </authorList>
    </citation>
    <scope>NUCLEOTIDE SEQUENCE</scope>
    <source>
        <strain evidence="2">MP-N11</strain>
    </source>
</reference>